<reference evidence="8" key="1">
    <citation type="submission" date="2021-09" db="EMBL/GenBank/DDBJ databases">
        <authorList>
            <consortium name="AG Swart"/>
            <person name="Singh M."/>
            <person name="Singh A."/>
            <person name="Seah K."/>
            <person name="Emmerich C."/>
        </authorList>
    </citation>
    <scope>NUCLEOTIDE SEQUENCE</scope>
    <source>
        <strain evidence="8">ATCC30299</strain>
    </source>
</reference>
<evidence type="ECO:0000256" key="5">
    <source>
        <dbReference type="SAM" id="Phobius"/>
    </source>
</evidence>
<dbReference type="InterPro" id="IPR001828">
    <property type="entry name" value="ANF_lig-bd_rcpt"/>
</dbReference>
<feature type="chain" id="PRO_5043325389" description="Receptor ligand binding region domain-containing protein" evidence="6">
    <location>
        <begin position="22"/>
        <end position="1174"/>
    </location>
</feature>
<comment type="caution">
    <text evidence="8">The sequence shown here is derived from an EMBL/GenBank/DDBJ whole genome shotgun (WGS) entry which is preliminary data.</text>
</comment>
<dbReference type="InterPro" id="IPR028082">
    <property type="entry name" value="Peripla_BP_I"/>
</dbReference>
<feature type="transmembrane region" description="Helical" evidence="5">
    <location>
        <begin position="898"/>
        <end position="920"/>
    </location>
</feature>
<gene>
    <name evidence="8" type="ORF">BSTOLATCC_MIC3695</name>
</gene>
<evidence type="ECO:0000313" key="8">
    <source>
        <dbReference type="EMBL" id="CAG9311405.1"/>
    </source>
</evidence>
<comment type="subcellular location">
    <subcellularLocation>
        <location evidence="1">Membrane</location>
    </subcellularLocation>
</comment>
<feature type="transmembrane region" description="Helical" evidence="5">
    <location>
        <begin position="948"/>
        <end position="972"/>
    </location>
</feature>
<name>A0AAU9IBZ0_9CILI</name>
<dbReference type="Proteomes" id="UP001162131">
    <property type="component" value="Unassembled WGS sequence"/>
</dbReference>
<protein>
    <recommendedName>
        <fullName evidence="7">Receptor ligand binding region domain-containing protein</fullName>
    </recommendedName>
</protein>
<feature type="transmembrane region" description="Helical" evidence="5">
    <location>
        <begin position="855"/>
        <end position="878"/>
    </location>
</feature>
<feature type="signal peptide" evidence="6">
    <location>
        <begin position="1"/>
        <end position="21"/>
    </location>
</feature>
<proteinExistence type="predicted"/>
<keyword evidence="2 5" id="KW-0812">Transmembrane</keyword>
<sequence>MWTQTIAILAILSPCIGQLLAEIFYSSNTDAILIASISSAINQKFPLKVEVNEVFINTDLNIENLSEESDIIFDLSESASISEIIKDFSEKHQIIHVSINSANSYTDWQYFTHPTNLENLVALSSLVSFLNWEKFIIIFDENTIDYFKDFKDQFLLKQWVPFFFGNKETQTFSDNFIGKVIKSTGIRNIAISNQGESASKLVKSLRNKNMMKEGIGIILGSRSWWDVDENGILGYTESGLENATDYYSYEALACVKLMDMILTFPSSSNNLDLIDYLEQNTINHHPIPSFTIMNSYNNEKRRVGAIVDGAIIWNDDLIFVGNSSSIPNSPTTPINIWIADGTTNPGFANSDLTYSIKAGAHYALLSYVQKTHFLDGFDIVLTHTDCGAEVYKPAFSMKCFSELKGNPGIAFMTTPLPSTLFGNLISMKALNITIPVISEYATPQALESKINYPQFMRIAGYDLYHTSVLTTLINVFGWKNIVLILENSTDNIVIHDYIVKWAEEFKINIANKEEDRWIMLSYNHTRFDTVKEWMKRIIDLKVRPMLFYVTPPFEYNAIVDFYEAGLRQGNGIFLLTNRVAFAQIHVNGDAAKQRLRELLYGALIIMEAEFIGEYGQEILKELQEYYYPLATSDFKCLSFEAAMLILHGLKYTLAQGDDYEDNSVFNTNLRLQKFLGCSGTVSIESDSNNRNSATLGIYNMRWNESTGFIYESITGTYSVGSKQLFTFFDNIIWFNNKTTLPDDKIVYDNGCPFDKSEIRFSTKGAAIFYSSSAFIFNVSIVITFYVWKKRWHREDPEPIKKSRIQFEDYIAMIAVFIDFFQFLSLGPDFSYDVFSTKVSTWVSINIGWLNKGERLWIYLNCAVVIVALWVFFSIQVAFNLFEKSDNTFSSAIRAMSKISLTIIGNLGFLPLISVFLSSFACYESIGPNIKQTFVHQDCSTFCWQDKHIIWATLSIISLLIYLPSAIYFRPFADTVSNGNIKSKPLFMMAKGVLQVSAIILSKTLKVYYASLHGLIYILLVSIFIVFCIKLKPYNYGRVNLWLIISYLAVIWGVSLSSISSISSYQSIPLWLTADFIGWALLTCTGLYIQAGYCPSMLFTEENGDIGVLFRFQLGKSINADKINQSIRERKSESARFSSDCLNLEGSDRTQNNFIVDKGKDCKKGEVLPFKLSYH</sequence>
<evidence type="ECO:0000259" key="7">
    <source>
        <dbReference type="Pfam" id="PF01094"/>
    </source>
</evidence>
<keyword evidence="9" id="KW-1185">Reference proteome</keyword>
<keyword evidence="3 5" id="KW-1133">Transmembrane helix</keyword>
<dbReference type="GO" id="GO:0016020">
    <property type="term" value="C:membrane"/>
    <property type="evidence" value="ECO:0007669"/>
    <property type="project" value="UniProtKB-SubCell"/>
</dbReference>
<evidence type="ECO:0000256" key="4">
    <source>
        <dbReference type="ARBA" id="ARBA00023136"/>
    </source>
</evidence>
<feature type="domain" description="Receptor ligand binding region" evidence="7">
    <location>
        <begin position="432"/>
        <end position="703"/>
    </location>
</feature>
<evidence type="ECO:0000256" key="3">
    <source>
        <dbReference type="ARBA" id="ARBA00022989"/>
    </source>
</evidence>
<evidence type="ECO:0000313" key="9">
    <source>
        <dbReference type="Proteomes" id="UP001162131"/>
    </source>
</evidence>
<evidence type="ECO:0000256" key="2">
    <source>
        <dbReference type="ARBA" id="ARBA00022692"/>
    </source>
</evidence>
<dbReference type="SUPFAM" id="SSF53822">
    <property type="entry name" value="Periplasmic binding protein-like I"/>
    <property type="match status" value="2"/>
</dbReference>
<dbReference type="AlphaFoldDB" id="A0AAU9IBZ0"/>
<feature type="transmembrane region" description="Helical" evidence="5">
    <location>
        <begin position="1007"/>
        <end position="1028"/>
    </location>
</feature>
<dbReference type="Gene3D" id="3.40.50.2300">
    <property type="match status" value="4"/>
</dbReference>
<organism evidence="8 9">
    <name type="scientific">Blepharisma stoltei</name>
    <dbReference type="NCBI Taxonomy" id="1481888"/>
    <lineage>
        <taxon>Eukaryota</taxon>
        <taxon>Sar</taxon>
        <taxon>Alveolata</taxon>
        <taxon>Ciliophora</taxon>
        <taxon>Postciliodesmatophora</taxon>
        <taxon>Heterotrichea</taxon>
        <taxon>Heterotrichida</taxon>
        <taxon>Blepharismidae</taxon>
        <taxon>Blepharisma</taxon>
    </lineage>
</organism>
<feature type="transmembrane region" description="Helical" evidence="5">
    <location>
        <begin position="1040"/>
        <end position="1061"/>
    </location>
</feature>
<evidence type="ECO:0000256" key="1">
    <source>
        <dbReference type="ARBA" id="ARBA00004370"/>
    </source>
</evidence>
<feature type="transmembrane region" description="Helical" evidence="5">
    <location>
        <begin position="766"/>
        <end position="787"/>
    </location>
</feature>
<keyword evidence="4 5" id="KW-0472">Membrane</keyword>
<keyword evidence="6" id="KW-0732">Signal</keyword>
<dbReference type="Pfam" id="PF01094">
    <property type="entry name" value="ANF_receptor"/>
    <property type="match status" value="1"/>
</dbReference>
<evidence type="ECO:0000256" key="6">
    <source>
        <dbReference type="SAM" id="SignalP"/>
    </source>
</evidence>
<dbReference type="EMBL" id="CAJZBQ010000004">
    <property type="protein sequence ID" value="CAG9311405.1"/>
    <property type="molecule type" value="Genomic_DNA"/>
</dbReference>
<feature type="transmembrane region" description="Helical" evidence="5">
    <location>
        <begin position="1067"/>
        <end position="1088"/>
    </location>
</feature>
<accession>A0AAU9IBZ0</accession>